<sequence length="96" mass="10921">MLNVALVQNNTRLTRDGDEDVDGRVVAIVDIVSSEPWVKEDCKHSGCDESEFEEGWLAWKLKNIRKLDNPVSAIAKRKFYDLTDSEAIAVKRELET</sequence>
<evidence type="ECO:0000313" key="1">
    <source>
        <dbReference type="EMBL" id="EOD78865.1"/>
    </source>
</evidence>
<name>R1IU53_9GAMM</name>
<dbReference type="AlphaFoldDB" id="R1IU53"/>
<organism evidence="1 2">
    <name type="scientific">Grimontia indica</name>
    <dbReference type="NCBI Taxonomy" id="1056512"/>
    <lineage>
        <taxon>Bacteria</taxon>
        <taxon>Pseudomonadati</taxon>
        <taxon>Pseudomonadota</taxon>
        <taxon>Gammaproteobacteria</taxon>
        <taxon>Vibrionales</taxon>
        <taxon>Vibrionaceae</taxon>
        <taxon>Grimontia</taxon>
    </lineage>
</organism>
<reference evidence="1 2" key="1">
    <citation type="journal article" date="2014" name="PLoS ONE">
        <title>Grimontia indica AK16(T), sp. nov., Isolated from a Seawater Sample Reports the Presence of Pathogenic Genes Similar to Vibrio Genus.</title>
        <authorList>
            <person name="Singh A."/>
            <person name="Vaidya B."/>
            <person name="Khatri I."/>
            <person name="Srinivas T.N."/>
            <person name="Subramanian S."/>
            <person name="Korpole S."/>
            <person name="Pinnaka A.K."/>
        </authorList>
    </citation>
    <scope>NUCLEOTIDE SEQUENCE [LARGE SCALE GENOMIC DNA]</scope>
    <source>
        <strain evidence="1 2">AK16</strain>
    </source>
</reference>
<keyword evidence="2" id="KW-1185">Reference proteome</keyword>
<protein>
    <submittedName>
        <fullName evidence="1">Uncharacterized protein</fullName>
    </submittedName>
</protein>
<accession>R1IU53</accession>
<comment type="caution">
    <text evidence="1">The sequence shown here is derived from an EMBL/GenBank/DDBJ whole genome shotgun (WGS) entry which is preliminary data.</text>
</comment>
<gene>
    <name evidence="1" type="ORF">D515_02372</name>
</gene>
<evidence type="ECO:0000313" key="2">
    <source>
        <dbReference type="Proteomes" id="UP000011223"/>
    </source>
</evidence>
<dbReference type="EMBL" id="ANFM02000027">
    <property type="protein sequence ID" value="EOD78865.1"/>
    <property type="molecule type" value="Genomic_DNA"/>
</dbReference>
<proteinExistence type="predicted"/>
<dbReference type="Proteomes" id="UP000011223">
    <property type="component" value="Unassembled WGS sequence"/>
</dbReference>